<gene>
    <name evidence="6" type="ORF">PCAL00307_LOCUS200</name>
    <name evidence="7" type="ORF">PECAL_6P14390</name>
</gene>
<keyword evidence="1" id="KW-0479">Metal-binding</keyword>
<dbReference type="Pfam" id="PF02135">
    <property type="entry name" value="zf-TAZ"/>
    <property type="match status" value="1"/>
</dbReference>
<dbReference type="SUPFAM" id="SSF57933">
    <property type="entry name" value="TAZ domain"/>
    <property type="match status" value="1"/>
</dbReference>
<evidence type="ECO:0000259" key="5">
    <source>
        <dbReference type="PROSITE" id="PS50134"/>
    </source>
</evidence>
<dbReference type="PROSITE" id="PS50134">
    <property type="entry name" value="ZF_TAZ"/>
    <property type="match status" value="1"/>
</dbReference>
<accession>A0A7S4E1S4</accession>
<keyword evidence="2" id="KW-0863">Zinc-finger</keyword>
<dbReference type="Proteomes" id="UP000789595">
    <property type="component" value="Unassembled WGS sequence"/>
</dbReference>
<dbReference type="InterPro" id="IPR035898">
    <property type="entry name" value="TAZ_dom_sf"/>
</dbReference>
<keyword evidence="8" id="KW-1185">Reference proteome</keyword>
<dbReference type="Gene3D" id="1.20.1020.10">
    <property type="entry name" value="TAZ domain"/>
    <property type="match status" value="1"/>
</dbReference>
<dbReference type="EMBL" id="HBIW01000227">
    <property type="protein sequence ID" value="CAE0684766.1"/>
    <property type="molecule type" value="Transcribed_RNA"/>
</dbReference>
<evidence type="ECO:0000256" key="2">
    <source>
        <dbReference type="ARBA" id="ARBA00022771"/>
    </source>
</evidence>
<dbReference type="SMART" id="SM00551">
    <property type="entry name" value="ZnF_TAZ"/>
    <property type="match status" value="1"/>
</dbReference>
<dbReference type="AlphaFoldDB" id="A0A7S4E1S4"/>
<proteinExistence type="predicted"/>
<dbReference type="GO" id="GO:0008270">
    <property type="term" value="F:zinc ion binding"/>
    <property type="evidence" value="ECO:0007669"/>
    <property type="project" value="UniProtKB-KW"/>
</dbReference>
<sequence>MEQRDRANSLSSDDDVAAELSQRAAIIARKVWFLRHAQSCRDPSRCPLAPCKQAFLLLAHMRACGAFQDPERGCRAPACRRAARLLHHPRNCRRASCEVCAKARAAGPTGAGLVVPKDLVQAADVCPPCTPPRARPQHLAAVVEEESSPLKITPPSPPSINQEA</sequence>
<name>A0A7S4E1S4_9STRA</name>
<organism evidence="6">
    <name type="scientific">Pelagomonas calceolata</name>
    <dbReference type="NCBI Taxonomy" id="35677"/>
    <lineage>
        <taxon>Eukaryota</taxon>
        <taxon>Sar</taxon>
        <taxon>Stramenopiles</taxon>
        <taxon>Ochrophyta</taxon>
        <taxon>Pelagophyceae</taxon>
        <taxon>Pelagomonadales</taxon>
        <taxon>Pelagomonadaceae</taxon>
        <taxon>Pelagomonas</taxon>
    </lineage>
</organism>
<feature type="region of interest" description="Disordered" evidence="4">
    <location>
        <begin position="137"/>
        <end position="164"/>
    </location>
</feature>
<evidence type="ECO:0000256" key="1">
    <source>
        <dbReference type="ARBA" id="ARBA00022723"/>
    </source>
</evidence>
<evidence type="ECO:0000313" key="7">
    <source>
        <dbReference type="EMBL" id="CAH0379801.1"/>
    </source>
</evidence>
<reference evidence="7" key="2">
    <citation type="submission" date="2021-11" db="EMBL/GenBank/DDBJ databases">
        <authorList>
            <consortium name="Genoscope - CEA"/>
            <person name="William W."/>
        </authorList>
    </citation>
    <scope>NUCLEOTIDE SEQUENCE</scope>
</reference>
<evidence type="ECO:0000313" key="8">
    <source>
        <dbReference type="Proteomes" id="UP000789595"/>
    </source>
</evidence>
<evidence type="ECO:0000313" key="6">
    <source>
        <dbReference type="EMBL" id="CAE0684766.1"/>
    </source>
</evidence>
<evidence type="ECO:0000256" key="4">
    <source>
        <dbReference type="SAM" id="MobiDB-lite"/>
    </source>
</evidence>
<dbReference type="EMBL" id="CAKKNE010000006">
    <property type="protein sequence ID" value="CAH0379801.1"/>
    <property type="molecule type" value="Genomic_DNA"/>
</dbReference>
<feature type="domain" description="TAZ-type" evidence="5">
    <location>
        <begin position="20"/>
        <end position="103"/>
    </location>
</feature>
<reference evidence="6" key="1">
    <citation type="submission" date="2021-01" db="EMBL/GenBank/DDBJ databases">
        <authorList>
            <person name="Corre E."/>
            <person name="Pelletier E."/>
            <person name="Niang G."/>
            <person name="Scheremetjew M."/>
            <person name="Finn R."/>
            <person name="Kale V."/>
            <person name="Holt S."/>
            <person name="Cochrane G."/>
            <person name="Meng A."/>
            <person name="Brown T."/>
            <person name="Cohen L."/>
        </authorList>
    </citation>
    <scope>NUCLEOTIDE SEQUENCE</scope>
    <source>
        <strain evidence="6">CCMP1756</strain>
    </source>
</reference>
<keyword evidence="3" id="KW-0862">Zinc</keyword>
<protein>
    <recommendedName>
        <fullName evidence="5">TAZ-type domain-containing protein</fullName>
    </recommendedName>
</protein>
<dbReference type="InterPro" id="IPR000197">
    <property type="entry name" value="Znf_TAZ"/>
</dbReference>
<evidence type="ECO:0000256" key="3">
    <source>
        <dbReference type="ARBA" id="ARBA00022833"/>
    </source>
</evidence>